<feature type="transmembrane region" description="Helical" evidence="5">
    <location>
        <begin position="199"/>
        <end position="222"/>
    </location>
</feature>
<dbReference type="PANTHER" id="PTHR19282:SF456">
    <property type="entry name" value="CD63 MOLECULE"/>
    <property type="match status" value="1"/>
</dbReference>
<reference evidence="6 7" key="1">
    <citation type="submission" date="2021-06" db="EMBL/GenBank/DDBJ databases">
        <authorList>
            <person name="Palmer J.M."/>
        </authorList>
    </citation>
    <scope>NUCLEOTIDE SEQUENCE [LARGE SCALE GENOMIC DNA]</scope>
    <source>
        <strain evidence="7">if_2019</strain>
        <tissue evidence="6">Muscle</tissue>
    </source>
</reference>
<evidence type="ECO:0000256" key="5">
    <source>
        <dbReference type="SAM" id="Phobius"/>
    </source>
</evidence>
<protein>
    <recommendedName>
        <fullName evidence="8">Tetraspanin</fullName>
    </recommendedName>
</protein>
<evidence type="ECO:0000256" key="1">
    <source>
        <dbReference type="ARBA" id="ARBA00004141"/>
    </source>
</evidence>
<name>A0ABV0U9A8_9TELE</name>
<evidence type="ECO:0000313" key="6">
    <source>
        <dbReference type="EMBL" id="MEQ2240277.1"/>
    </source>
</evidence>
<comment type="caution">
    <text evidence="6">The sequence shown here is derived from an EMBL/GenBank/DDBJ whole genome shotgun (WGS) entry which is preliminary data.</text>
</comment>
<dbReference type="SUPFAM" id="SSF48652">
    <property type="entry name" value="Tetraspanin"/>
    <property type="match status" value="1"/>
</dbReference>
<organism evidence="6 7">
    <name type="scientific">Ilyodon furcidens</name>
    <name type="common">goldbreast splitfin</name>
    <dbReference type="NCBI Taxonomy" id="33524"/>
    <lineage>
        <taxon>Eukaryota</taxon>
        <taxon>Metazoa</taxon>
        <taxon>Chordata</taxon>
        <taxon>Craniata</taxon>
        <taxon>Vertebrata</taxon>
        <taxon>Euteleostomi</taxon>
        <taxon>Actinopterygii</taxon>
        <taxon>Neopterygii</taxon>
        <taxon>Teleostei</taxon>
        <taxon>Neoteleostei</taxon>
        <taxon>Acanthomorphata</taxon>
        <taxon>Ovalentaria</taxon>
        <taxon>Atherinomorphae</taxon>
        <taxon>Cyprinodontiformes</taxon>
        <taxon>Goodeidae</taxon>
        <taxon>Ilyodon</taxon>
    </lineage>
</organism>
<dbReference type="InterPro" id="IPR008952">
    <property type="entry name" value="Tetraspanin_EC2_sf"/>
</dbReference>
<keyword evidence="3 5" id="KW-1133">Transmembrane helix</keyword>
<dbReference type="Pfam" id="PF00335">
    <property type="entry name" value="Tetraspanin"/>
    <property type="match status" value="1"/>
</dbReference>
<evidence type="ECO:0000256" key="2">
    <source>
        <dbReference type="ARBA" id="ARBA00022692"/>
    </source>
</evidence>
<sequence length="241" mass="26611">MGKINSCLKAVFISFNILFSAVGLMLIYGLVRSPGMSEMERMDAPSVIWVWVFAICMLGISMLGTHAARTENKSCLKVFAGFMGIGMIVMLIFGIAVAVLKNPTIEHFQSDEFAKEIMKSDHTKELRETLQKPLQCCGWTGVEDWGTTIPDSCRCPSSYGKLETAECKSRPEGFTGPSDIYSKSCRHALVYYVELGFKISLGIIFGFFVIAVIGLIIAINMIHQISHHSSIGQTAFALRAY</sequence>
<proteinExistence type="predicted"/>
<feature type="transmembrane region" description="Helical" evidence="5">
    <location>
        <begin position="78"/>
        <end position="100"/>
    </location>
</feature>
<dbReference type="Gene3D" id="1.10.1450.10">
    <property type="entry name" value="Tetraspanin"/>
    <property type="match status" value="1"/>
</dbReference>
<gene>
    <name evidence="6" type="ORF">ILYODFUR_013133</name>
</gene>
<feature type="transmembrane region" description="Helical" evidence="5">
    <location>
        <begin position="7"/>
        <end position="28"/>
    </location>
</feature>
<evidence type="ECO:0000256" key="4">
    <source>
        <dbReference type="ARBA" id="ARBA00023136"/>
    </source>
</evidence>
<keyword evidence="7" id="KW-1185">Reference proteome</keyword>
<dbReference type="PANTHER" id="PTHR19282">
    <property type="entry name" value="TETRASPANIN"/>
    <property type="match status" value="1"/>
</dbReference>
<comment type="subcellular location">
    <subcellularLocation>
        <location evidence="1">Membrane</location>
        <topology evidence="1">Multi-pass membrane protein</topology>
    </subcellularLocation>
</comment>
<keyword evidence="4 5" id="KW-0472">Membrane</keyword>
<evidence type="ECO:0000313" key="7">
    <source>
        <dbReference type="Proteomes" id="UP001482620"/>
    </source>
</evidence>
<feature type="transmembrane region" description="Helical" evidence="5">
    <location>
        <begin position="48"/>
        <end position="66"/>
    </location>
</feature>
<dbReference type="Proteomes" id="UP001482620">
    <property type="component" value="Unassembled WGS sequence"/>
</dbReference>
<dbReference type="InterPro" id="IPR018499">
    <property type="entry name" value="Tetraspanin/Peripherin"/>
</dbReference>
<keyword evidence="2 5" id="KW-0812">Transmembrane</keyword>
<evidence type="ECO:0008006" key="8">
    <source>
        <dbReference type="Google" id="ProtNLM"/>
    </source>
</evidence>
<evidence type="ECO:0000256" key="3">
    <source>
        <dbReference type="ARBA" id="ARBA00022989"/>
    </source>
</evidence>
<dbReference type="EMBL" id="JAHRIQ010058982">
    <property type="protein sequence ID" value="MEQ2240277.1"/>
    <property type="molecule type" value="Genomic_DNA"/>
</dbReference>
<accession>A0ABV0U9A8</accession>